<evidence type="ECO:0000256" key="1">
    <source>
        <dbReference type="SAM" id="Phobius"/>
    </source>
</evidence>
<sequence>MEVPPLRDLVWNKRIASDLQVAVGTILVIDYLQTFASEVKHIWHSPWSAIKILYLLARYSPFLDAGLIIRYYLTETADLSPQTCRTFLIAGTISVIVTVAFAEAILFIRVYALSGQSKFMRAYLVIQYLVTHVAELALMAKLTSQAGFPIIPGITEHIGCTPSAPPHTELVMRVIFGLFVFNGAVLVVIMAWLCYKRFCPFRVSHIAFVFMRDGFLYFVVIAVIGVVNIIVSVETRATNFVLGESHAIFHSIMACRLVIHLREVATDNTTVEFDRDHRLSRGTGNGVDESSALGILQFGERSQAFTIRGMRDPTNSL</sequence>
<dbReference type="AlphaFoldDB" id="A0A5C3KE62"/>
<feature type="transmembrane region" description="Helical" evidence="1">
    <location>
        <begin position="85"/>
        <end position="108"/>
    </location>
</feature>
<dbReference type="Proteomes" id="UP000307440">
    <property type="component" value="Unassembled WGS sequence"/>
</dbReference>
<evidence type="ECO:0000313" key="4">
    <source>
        <dbReference type="Proteomes" id="UP000307440"/>
    </source>
</evidence>
<dbReference type="InterPro" id="IPR045340">
    <property type="entry name" value="DUF6533"/>
</dbReference>
<keyword evidence="1" id="KW-1133">Transmembrane helix</keyword>
<dbReference type="STRING" id="230819.A0A5C3KE62"/>
<dbReference type="Pfam" id="PF20151">
    <property type="entry name" value="DUF6533"/>
    <property type="match status" value="1"/>
</dbReference>
<protein>
    <recommendedName>
        <fullName evidence="2">DUF6533 domain-containing protein</fullName>
    </recommendedName>
</protein>
<name>A0A5C3KE62_COPMA</name>
<dbReference type="OrthoDB" id="2675435at2759"/>
<gene>
    <name evidence="3" type="ORF">FA15DRAFT_760686</name>
</gene>
<evidence type="ECO:0000313" key="3">
    <source>
        <dbReference type="EMBL" id="TFK18284.1"/>
    </source>
</evidence>
<accession>A0A5C3KE62</accession>
<keyword evidence="4" id="KW-1185">Reference proteome</keyword>
<reference evidence="3 4" key="1">
    <citation type="journal article" date="2019" name="Nat. Ecol. Evol.">
        <title>Megaphylogeny resolves global patterns of mushroom evolution.</title>
        <authorList>
            <person name="Varga T."/>
            <person name="Krizsan K."/>
            <person name="Foldi C."/>
            <person name="Dima B."/>
            <person name="Sanchez-Garcia M."/>
            <person name="Sanchez-Ramirez S."/>
            <person name="Szollosi G.J."/>
            <person name="Szarkandi J.G."/>
            <person name="Papp V."/>
            <person name="Albert L."/>
            <person name="Andreopoulos W."/>
            <person name="Angelini C."/>
            <person name="Antonin V."/>
            <person name="Barry K.W."/>
            <person name="Bougher N.L."/>
            <person name="Buchanan P."/>
            <person name="Buyck B."/>
            <person name="Bense V."/>
            <person name="Catcheside P."/>
            <person name="Chovatia M."/>
            <person name="Cooper J."/>
            <person name="Damon W."/>
            <person name="Desjardin D."/>
            <person name="Finy P."/>
            <person name="Geml J."/>
            <person name="Haridas S."/>
            <person name="Hughes K."/>
            <person name="Justo A."/>
            <person name="Karasinski D."/>
            <person name="Kautmanova I."/>
            <person name="Kiss B."/>
            <person name="Kocsube S."/>
            <person name="Kotiranta H."/>
            <person name="LaButti K.M."/>
            <person name="Lechner B.E."/>
            <person name="Liimatainen K."/>
            <person name="Lipzen A."/>
            <person name="Lukacs Z."/>
            <person name="Mihaltcheva S."/>
            <person name="Morgado L.N."/>
            <person name="Niskanen T."/>
            <person name="Noordeloos M.E."/>
            <person name="Ohm R.A."/>
            <person name="Ortiz-Santana B."/>
            <person name="Ovrebo C."/>
            <person name="Racz N."/>
            <person name="Riley R."/>
            <person name="Savchenko A."/>
            <person name="Shiryaev A."/>
            <person name="Soop K."/>
            <person name="Spirin V."/>
            <person name="Szebenyi C."/>
            <person name="Tomsovsky M."/>
            <person name="Tulloss R.E."/>
            <person name="Uehling J."/>
            <person name="Grigoriev I.V."/>
            <person name="Vagvolgyi C."/>
            <person name="Papp T."/>
            <person name="Martin F.M."/>
            <person name="Miettinen O."/>
            <person name="Hibbett D.S."/>
            <person name="Nagy L.G."/>
        </authorList>
    </citation>
    <scope>NUCLEOTIDE SEQUENCE [LARGE SCALE GENOMIC DNA]</scope>
    <source>
        <strain evidence="3 4">CBS 121175</strain>
    </source>
</reference>
<keyword evidence="1" id="KW-0812">Transmembrane</keyword>
<proteinExistence type="predicted"/>
<keyword evidence="1" id="KW-0472">Membrane</keyword>
<evidence type="ECO:0000259" key="2">
    <source>
        <dbReference type="Pfam" id="PF20151"/>
    </source>
</evidence>
<feature type="transmembrane region" description="Helical" evidence="1">
    <location>
        <begin position="120"/>
        <end position="140"/>
    </location>
</feature>
<feature type="transmembrane region" description="Helical" evidence="1">
    <location>
        <begin position="174"/>
        <end position="195"/>
    </location>
</feature>
<feature type="domain" description="DUF6533" evidence="2">
    <location>
        <begin position="20"/>
        <end position="63"/>
    </location>
</feature>
<dbReference type="EMBL" id="ML210415">
    <property type="protein sequence ID" value="TFK18284.1"/>
    <property type="molecule type" value="Genomic_DNA"/>
</dbReference>
<feature type="transmembrane region" description="Helical" evidence="1">
    <location>
        <begin position="215"/>
        <end position="233"/>
    </location>
</feature>
<organism evidence="3 4">
    <name type="scientific">Coprinopsis marcescibilis</name>
    <name type="common">Agaric fungus</name>
    <name type="synonym">Psathyrella marcescibilis</name>
    <dbReference type="NCBI Taxonomy" id="230819"/>
    <lineage>
        <taxon>Eukaryota</taxon>
        <taxon>Fungi</taxon>
        <taxon>Dikarya</taxon>
        <taxon>Basidiomycota</taxon>
        <taxon>Agaricomycotina</taxon>
        <taxon>Agaricomycetes</taxon>
        <taxon>Agaricomycetidae</taxon>
        <taxon>Agaricales</taxon>
        <taxon>Agaricineae</taxon>
        <taxon>Psathyrellaceae</taxon>
        <taxon>Coprinopsis</taxon>
    </lineage>
</organism>